<name>A0A8C5MEY3_9ANUR</name>
<evidence type="ECO:0000256" key="5">
    <source>
        <dbReference type="ARBA" id="ARBA00022737"/>
    </source>
</evidence>
<evidence type="ECO:0000256" key="4">
    <source>
        <dbReference type="ARBA" id="ARBA00022723"/>
    </source>
</evidence>
<evidence type="ECO:0000259" key="14">
    <source>
        <dbReference type="PROSITE" id="PS50157"/>
    </source>
</evidence>
<sequence length="628" mass="71080">MMTDASGEVKILDLTLEVNYMLTGEDYIVVKRPGYPSPKGCHVVAFDGPSHTQSPGNMTPPHSQIPERGNEQKILELTNKIIHLLTGKVWEYLEGHKEPPMNPMLETDQPISSLDESVDRPEADGFSTVAPEDGEMADNQTVKPVTVNKQRKRKSKPVRHKGSLYEERELMESDIYRHMEHPEYLSTPIQDESDLSIIENHRDVYSPTDHAQGCDPTPISEDSISCDEGIHEHTSYGSEYISVHIKEEESSSCEEKNLSDSDIYTSVEQTQTETTSGCVKEESASRSERTLAYRDLYYPPEEHGEAAYASTSQEKTGSYEETNSTNPQIQRSSRHLLMKKKADSKSRLAQSLELINQQRQAIDSMFDSFQTHDASDTTSDLVTHHDAKKTSCPECGKTFSSKANLLSHQCLHQKPRFVRRNRTCQGENSLSCSCGKCFHKLKYFRRHQMVHSGEKPFPCSQCGKSFKLKATLKSHERIHTGEKPFSCSECGKCFRQRSGRNTHQKIHTGEKPFSCSVCGKSFRHKAYLITHERIHTGEKPFSCFECGKCFIEKPRLLAHMRIHTGEKPFSCTECGRCFTNYSNLLAHRKIHNGDKPFPCPECGKCFSKKVYLNAHQIQGCSNASDANY</sequence>
<evidence type="ECO:0000256" key="1">
    <source>
        <dbReference type="ARBA" id="ARBA00003767"/>
    </source>
</evidence>
<keyword evidence="16" id="KW-1185">Reference proteome</keyword>
<feature type="domain" description="C2H2-type" evidence="14">
    <location>
        <begin position="485"/>
        <end position="512"/>
    </location>
</feature>
<dbReference type="PROSITE" id="PS50157">
    <property type="entry name" value="ZINC_FINGER_C2H2_2"/>
    <property type="match status" value="8"/>
</dbReference>
<evidence type="ECO:0000256" key="7">
    <source>
        <dbReference type="ARBA" id="ARBA00022833"/>
    </source>
</evidence>
<feature type="domain" description="C2H2-type" evidence="14">
    <location>
        <begin position="422"/>
        <end position="456"/>
    </location>
</feature>
<accession>A0A8C5MEY3</accession>
<evidence type="ECO:0000313" key="15">
    <source>
        <dbReference type="Ensembl" id="ENSLLEP00000011185.1"/>
    </source>
</evidence>
<dbReference type="FunFam" id="3.30.160.60:FF:000936">
    <property type="entry name" value="Zinc finger protein 577"/>
    <property type="match status" value="1"/>
</dbReference>
<dbReference type="GO" id="GO:0005667">
    <property type="term" value="C:transcription regulator complex"/>
    <property type="evidence" value="ECO:0007669"/>
    <property type="project" value="TreeGrafter"/>
</dbReference>
<dbReference type="Gene3D" id="3.30.160.60">
    <property type="entry name" value="Classic Zinc Finger"/>
    <property type="match status" value="8"/>
</dbReference>
<dbReference type="InterPro" id="IPR036236">
    <property type="entry name" value="Znf_C2H2_sf"/>
</dbReference>
<dbReference type="FunFam" id="3.30.160.60:FF:000363">
    <property type="entry name" value="Zinc finger protein 239"/>
    <property type="match status" value="1"/>
</dbReference>
<dbReference type="GeneTree" id="ENSGT01150000286918"/>
<evidence type="ECO:0000256" key="8">
    <source>
        <dbReference type="ARBA" id="ARBA00023015"/>
    </source>
</evidence>
<dbReference type="GO" id="GO:0000785">
    <property type="term" value="C:chromatin"/>
    <property type="evidence" value="ECO:0007669"/>
    <property type="project" value="TreeGrafter"/>
</dbReference>
<dbReference type="PANTHER" id="PTHR14003:SF23">
    <property type="entry name" value="ZINC FINGER PROTEIN 143"/>
    <property type="match status" value="1"/>
</dbReference>
<keyword evidence="8" id="KW-0805">Transcription regulation</keyword>
<dbReference type="GO" id="GO:0000981">
    <property type="term" value="F:DNA-binding transcription factor activity, RNA polymerase II-specific"/>
    <property type="evidence" value="ECO:0007669"/>
    <property type="project" value="TreeGrafter"/>
</dbReference>
<keyword evidence="9" id="KW-0238">DNA-binding</keyword>
<feature type="domain" description="C2H2-type" evidence="14">
    <location>
        <begin position="541"/>
        <end position="568"/>
    </location>
</feature>
<reference evidence="15" key="2">
    <citation type="submission" date="2025-09" db="UniProtKB">
        <authorList>
            <consortium name="Ensembl"/>
        </authorList>
    </citation>
    <scope>IDENTIFICATION</scope>
</reference>
<evidence type="ECO:0000256" key="13">
    <source>
        <dbReference type="SAM" id="MobiDB-lite"/>
    </source>
</evidence>
<dbReference type="PANTHER" id="PTHR14003">
    <property type="entry name" value="TRANSCRIPTIONAL REPRESSOR PROTEIN YY"/>
    <property type="match status" value="1"/>
</dbReference>
<feature type="domain" description="C2H2-type" evidence="14">
    <location>
        <begin position="513"/>
        <end position="540"/>
    </location>
</feature>
<dbReference type="GO" id="GO:0000978">
    <property type="term" value="F:RNA polymerase II cis-regulatory region sequence-specific DNA binding"/>
    <property type="evidence" value="ECO:0007669"/>
    <property type="project" value="TreeGrafter"/>
</dbReference>
<evidence type="ECO:0000256" key="3">
    <source>
        <dbReference type="ARBA" id="ARBA00006991"/>
    </source>
</evidence>
<protein>
    <recommendedName>
        <fullName evidence="14">C2H2-type domain-containing protein</fullName>
    </recommendedName>
</protein>
<evidence type="ECO:0000256" key="6">
    <source>
        <dbReference type="ARBA" id="ARBA00022771"/>
    </source>
</evidence>
<dbReference type="FunFam" id="3.30.160.60:FF:000812">
    <property type="entry name" value="zinc finger protein 23 isoform X2"/>
    <property type="match status" value="1"/>
</dbReference>
<dbReference type="AlphaFoldDB" id="A0A8C5MEY3"/>
<feature type="compositionally biased region" description="Polar residues" evidence="13">
    <location>
        <begin position="309"/>
        <end position="330"/>
    </location>
</feature>
<dbReference type="SUPFAM" id="SSF57667">
    <property type="entry name" value="beta-beta-alpha zinc fingers"/>
    <property type="match status" value="5"/>
</dbReference>
<dbReference type="Ensembl" id="ENSLLET00000011637.1">
    <property type="protein sequence ID" value="ENSLLEP00000011185.1"/>
    <property type="gene ID" value="ENSLLEG00000007137.1"/>
</dbReference>
<proteinExistence type="inferred from homology"/>
<organism evidence="15 16">
    <name type="scientific">Leptobrachium leishanense</name>
    <name type="common">Leishan spiny toad</name>
    <dbReference type="NCBI Taxonomy" id="445787"/>
    <lineage>
        <taxon>Eukaryota</taxon>
        <taxon>Metazoa</taxon>
        <taxon>Chordata</taxon>
        <taxon>Craniata</taxon>
        <taxon>Vertebrata</taxon>
        <taxon>Euteleostomi</taxon>
        <taxon>Amphibia</taxon>
        <taxon>Batrachia</taxon>
        <taxon>Anura</taxon>
        <taxon>Pelobatoidea</taxon>
        <taxon>Megophryidae</taxon>
        <taxon>Leptobrachium</taxon>
    </lineage>
</organism>
<dbReference type="FunFam" id="3.30.160.60:FF:000478">
    <property type="entry name" value="Zinc finger protein 133"/>
    <property type="match status" value="2"/>
</dbReference>
<keyword evidence="4" id="KW-0479">Metal-binding</keyword>
<keyword evidence="6 12" id="KW-0863">Zinc-finger</keyword>
<feature type="domain" description="C2H2-type" evidence="14">
    <location>
        <begin position="597"/>
        <end position="616"/>
    </location>
</feature>
<dbReference type="GO" id="GO:0008270">
    <property type="term" value="F:zinc ion binding"/>
    <property type="evidence" value="ECO:0007669"/>
    <property type="project" value="UniProtKB-KW"/>
</dbReference>
<evidence type="ECO:0000256" key="9">
    <source>
        <dbReference type="ARBA" id="ARBA00023125"/>
    </source>
</evidence>
<evidence type="ECO:0000256" key="2">
    <source>
        <dbReference type="ARBA" id="ARBA00004123"/>
    </source>
</evidence>
<dbReference type="GO" id="GO:0031519">
    <property type="term" value="C:PcG protein complex"/>
    <property type="evidence" value="ECO:0007669"/>
    <property type="project" value="TreeGrafter"/>
</dbReference>
<feature type="domain" description="C2H2-type" evidence="14">
    <location>
        <begin position="569"/>
        <end position="596"/>
    </location>
</feature>
<keyword evidence="11" id="KW-0539">Nucleus</keyword>
<feature type="region of interest" description="Disordered" evidence="13">
    <location>
        <begin position="304"/>
        <end position="330"/>
    </location>
</feature>
<dbReference type="Pfam" id="PF00096">
    <property type="entry name" value="zf-C2H2"/>
    <property type="match status" value="7"/>
</dbReference>
<dbReference type="FunFam" id="3.30.160.60:FF:000966">
    <property type="entry name" value="ZFP90 zinc finger protein"/>
    <property type="match status" value="1"/>
</dbReference>
<feature type="domain" description="C2H2-type" evidence="14">
    <location>
        <begin position="457"/>
        <end position="484"/>
    </location>
</feature>
<comment type="function">
    <text evidence="1">May be involved in transcriptional regulation.</text>
</comment>
<dbReference type="Proteomes" id="UP000694569">
    <property type="component" value="Unplaced"/>
</dbReference>
<comment type="similarity">
    <text evidence="3">Belongs to the krueppel C2H2-type zinc-finger protein family.</text>
</comment>
<dbReference type="PROSITE" id="PS00028">
    <property type="entry name" value="ZINC_FINGER_C2H2_1"/>
    <property type="match status" value="6"/>
</dbReference>
<comment type="subcellular location">
    <subcellularLocation>
        <location evidence="2">Nucleus</location>
    </subcellularLocation>
</comment>
<dbReference type="OrthoDB" id="6077919at2759"/>
<reference evidence="15" key="1">
    <citation type="submission" date="2025-08" db="UniProtKB">
        <authorList>
            <consortium name="Ensembl"/>
        </authorList>
    </citation>
    <scope>IDENTIFICATION</scope>
</reference>
<evidence type="ECO:0000313" key="16">
    <source>
        <dbReference type="Proteomes" id="UP000694569"/>
    </source>
</evidence>
<evidence type="ECO:0000256" key="10">
    <source>
        <dbReference type="ARBA" id="ARBA00023163"/>
    </source>
</evidence>
<dbReference type="InterPro" id="IPR013087">
    <property type="entry name" value="Znf_C2H2_type"/>
</dbReference>
<keyword evidence="7" id="KW-0862">Zinc</keyword>
<dbReference type="SMART" id="SM00355">
    <property type="entry name" value="ZnF_C2H2"/>
    <property type="match status" value="8"/>
</dbReference>
<evidence type="ECO:0000256" key="12">
    <source>
        <dbReference type="PROSITE-ProRule" id="PRU00042"/>
    </source>
</evidence>
<evidence type="ECO:0000256" key="11">
    <source>
        <dbReference type="ARBA" id="ARBA00023242"/>
    </source>
</evidence>
<keyword evidence="5" id="KW-0677">Repeat</keyword>
<feature type="domain" description="C2H2-type" evidence="14">
    <location>
        <begin position="390"/>
        <end position="417"/>
    </location>
</feature>
<keyword evidence="10" id="KW-0804">Transcription</keyword>